<protein>
    <submittedName>
        <fullName evidence="2">Uncharacterized protein</fullName>
    </submittedName>
</protein>
<keyword evidence="3" id="KW-1185">Reference proteome</keyword>
<reference evidence="2 3" key="1">
    <citation type="submission" date="2019-02" db="EMBL/GenBank/DDBJ databases">
        <title>Genome sequencing of the rare red list fungi Dentipellis fragilis.</title>
        <authorList>
            <person name="Buettner E."/>
            <person name="Kellner H."/>
        </authorList>
    </citation>
    <scope>NUCLEOTIDE SEQUENCE [LARGE SCALE GENOMIC DNA]</scope>
    <source>
        <strain evidence="2 3">DSM 105465</strain>
    </source>
</reference>
<dbReference type="Proteomes" id="UP000298327">
    <property type="component" value="Unassembled WGS sequence"/>
</dbReference>
<feature type="non-terminal residue" evidence="2">
    <location>
        <position position="263"/>
    </location>
</feature>
<evidence type="ECO:0000256" key="1">
    <source>
        <dbReference type="SAM" id="MobiDB-lite"/>
    </source>
</evidence>
<feature type="region of interest" description="Disordered" evidence="1">
    <location>
        <begin position="127"/>
        <end position="159"/>
    </location>
</feature>
<evidence type="ECO:0000313" key="2">
    <source>
        <dbReference type="EMBL" id="TFY53593.1"/>
    </source>
</evidence>
<name>A0A4Y9XVZ7_9AGAM</name>
<proteinExistence type="predicted"/>
<dbReference type="OrthoDB" id="10623887at2759"/>
<feature type="compositionally biased region" description="Polar residues" evidence="1">
    <location>
        <begin position="139"/>
        <end position="157"/>
    </location>
</feature>
<organism evidence="2 3">
    <name type="scientific">Dentipellis fragilis</name>
    <dbReference type="NCBI Taxonomy" id="205917"/>
    <lineage>
        <taxon>Eukaryota</taxon>
        <taxon>Fungi</taxon>
        <taxon>Dikarya</taxon>
        <taxon>Basidiomycota</taxon>
        <taxon>Agaricomycotina</taxon>
        <taxon>Agaricomycetes</taxon>
        <taxon>Russulales</taxon>
        <taxon>Hericiaceae</taxon>
        <taxon>Dentipellis</taxon>
    </lineage>
</organism>
<comment type="caution">
    <text evidence="2">The sequence shown here is derived from an EMBL/GenBank/DDBJ whole genome shotgun (WGS) entry which is preliminary data.</text>
</comment>
<dbReference type="EMBL" id="SEOQ01001131">
    <property type="protein sequence ID" value="TFY53593.1"/>
    <property type="molecule type" value="Genomic_DNA"/>
</dbReference>
<sequence>MNYVAQSSHCGRPLGHYKNVARVQLARSGRSVRTPVDLQSALASFLAWCKDILLLLKMASKTSEMLVASHFASAPLSLAVSRPRSSIVSSTINCYLSLSFTSCTRTERLQISAFAMQPPSDLYNGHTAFSVPNVPQPQPASSELSSHAHDSTSSQATRLPADPYAFSRIGHGQQMTSDVRYSAPPNSYQQHLEQRTPFGVPTMPAIPSQPWLMTAPPIGNNVPSNSTVPQSPSHPSAFPAVSSYDPALNDAYLRFFNDDRAEL</sequence>
<gene>
    <name evidence="2" type="ORF">EVG20_g10046</name>
</gene>
<dbReference type="AlphaFoldDB" id="A0A4Y9XVZ7"/>
<evidence type="ECO:0000313" key="3">
    <source>
        <dbReference type="Proteomes" id="UP000298327"/>
    </source>
</evidence>
<accession>A0A4Y9XVZ7</accession>